<evidence type="ECO:0000313" key="2">
    <source>
        <dbReference type="EMBL" id="CAK0843348.1"/>
    </source>
</evidence>
<evidence type="ECO:0008006" key="4">
    <source>
        <dbReference type="Google" id="ProtNLM"/>
    </source>
</evidence>
<organism evidence="2 3">
    <name type="scientific">Prorocentrum cordatum</name>
    <dbReference type="NCBI Taxonomy" id="2364126"/>
    <lineage>
        <taxon>Eukaryota</taxon>
        <taxon>Sar</taxon>
        <taxon>Alveolata</taxon>
        <taxon>Dinophyceae</taxon>
        <taxon>Prorocentrales</taxon>
        <taxon>Prorocentraceae</taxon>
        <taxon>Prorocentrum</taxon>
    </lineage>
</organism>
<reference evidence="2" key="1">
    <citation type="submission" date="2023-10" db="EMBL/GenBank/DDBJ databases">
        <authorList>
            <person name="Chen Y."/>
            <person name="Shah S."/>
            <person name="Dougan E. K."/>
            <person name="Thang M."/>
            <person name="Chan C."/>
        </authorList>
    </citation>
    <scope>NUCLEOTIDE SEQUENCE [LARGE SCALE GENOMIC DNA]</scope>
</reference>
<gene>
    <name evidence="2" type="ORF">PCOR1329_LOCUS37724</name>
</gene>
<name>A0ABN9TC94_9DINO</name>
<proteinExistence type="predicted"/>
<feature type="region of interest" description="Disordered" evidence="1">
    <location>
        <begin position="124"/>
        <end position="186"/>
    </location>
</feature>
<comment type="caution">
    <text evidence="2">The sequence shown here is derived from an EMBL/GenBank/DDBJ whole genome shotgun (WGS) entry which is preliminary data.</text>
</comment>
<feature type="compositionally biased region" description="Basic and acidic residues" evidence="1">
    <location>
        <begin position="141"/>
        <end position="158"/>
    </location>
</feature>
<evidence type="ECO:0000256" key="1">
    <source>
        <dbReference type="SAM" id="MobiDB-lite"/>
    </source>
</evidence>
<dbReference type="EMBL" id="CAUYUJ010014572">
    <property type="protein sequence ID" value="CAK0843348.1"/>
    <property type="molecule type" value="Genomic_DNA"/>
</dbReference>
<sequence length="308" mass="33030">MIPRAISARTEEQRVIMREYIRAGQWCRKISTGNRWQRWCSAAHDWVVAQQAQRCIVLKKLSPIGRARQRTGTDGAPAAAGRSADEEETASGAIPAPSLDGILSDMDVGELALLERACGRRRKAIRKATSAGPAGPPLRHQGGEPEKGEQPDGQREGEQDLCEQADGEVGGGQASQSGDLPWSPPWVLLPPPDEEWRPAANRSWACPPHPDFPVPTDVPPMASRPERFNSIAGQAVSRSGVQLSATCGLHSFNHCVAPANLARLLPARTLSRPQFETAAFAAGLGGTRANLIDARVGNYECGVLACNS</sequence>
<evidence type="ECO:0000313" key="3">
    <source>
        <dbReference type="Proteomes" id="UP001189429"/>
    </source>
</evidence>
<accession>A0ABN9TC94</accession>
<protein>
    <recommendedName>
        <fullName evidence="4">Ubiquitinyl hydrolase 1</fullName>
    </recommendedName>
</protein>
<dbReference type="Proteomes" id="UP001189429">
    <property type="component" value="Unassembled WGS sequence"/>
</dbReference>
<feature type="region of interest" description="Disordered" evidence="1">
    <location>
        <begin position="67"/>
        <end position="101"/>
    </location>
</feature>
<keyword evidence="3" id="KW-1185">Reference proteome</keyword>